<reference evidence="3 4" key="1">
    <citation type="submission" date="2017-02" db="EMBL/GenBank/DDBJ databases">
        <title>Genomes of Trichoderma spp. with biocontrol activity.</title>
        <authorList>
            <person name="Gardiner D."/>
            <person name="Kazan K."/>
            <person name="Vos C."/>
            <person name="Harvey P."/>
        </authorList>
    </citation>
    <scope>NUCLEOTIDE SEQUENCE [LARGE SCALE GENOMIC DNA]</scope>
    <source>
        <strain evidence="3 4">A5MH</strain>
    </source>
</reference>
<proteinExistence type="predicted"/>
<dbReference type="AlphaFoldDB" id="A0A2K0TEK6"/>
<dbReference type="InterPro" id="IPR015421">
    <property type="entry name" value="PyrdxlP-dep_Trfase_major"/>
</dbReference>
<dbReference type="InterPro" id="IPR000192">
    <property type="entry name" value="Aminotrans_V_dom"/>
</dbReference>
<dbReference type="Pfam" id="PF00266">
    <property type="entry name" value="Aminotran_5"/>
    <property type="match status" value="1"/>
</dbReference>
<dbReference type="EMBL" id="MTYH01000036">
    <property type="protein sequence ID" value="PNP43954.1"/>
    <property type="molecule type" value="Genomic_DNA"/>
</dbReference>
<name>A0A2K0TEK6_9HYPO</name>
<dbReference type="PANTHER" id="PTHR43092">
    <property type="entry name" value="L-CYSTEINE DESULFHYDRASE"/>
    <property type="match status" value="1"/>
</dbReference>
<accession>A0A2K0TEK6</accession>
<dbReference type="OrthoDB" id="5978656at2759"/>
<evidence type="ECO:0000313" key="4">
    <source>
        <dbReference type="Proteomes" id="UP000236546"/>
    </source>
</evidence>
<protein>
    <recommendedName>
        <fullName evidence="2">Aminotransferase class V domain-containing protein</fullName>
    </recommendedName>
</protein>
<dbReference type="Proteomes" id="UP000236546">
    <property type="component" value="Unassembled WGS sequence"/>
</dbReference>
<dbReference type="PANTHER" id="PTHR43092:SF2">
    <property type="entry name" value="HERCYNYLCYSTEINE SULFOXIDE LYASE"/>
    <property type="match status" value="1"/>
</dbReference>
<dbReference type="InterPro" id="IPR015424">
    <property type="entry name" value="PyrdxlP-dep_Trfase"/>
</dbReference>
<dbReference type="Gene3D" id="3.40.640.10">
    <property type="entry name" value="Type I PLP-dependent aspartate aminotransferase-like (Major domain)"/>
    <property type="match status" value="1"/>
</dbReference>
<comment type="caution">
    <text evidence="3">The sequence shown here is derived from an EMBL/GenBank/DDBJ whole genome shotgun (WGS) entry which is preliminary data.</text>
</comment>
<feature type="domain" description="Aminotransferase class V" evidence="2">
    <location>
        <begin position="2"/>
        <end position="64"/>
    </location>
</feature>
<evidence type="ECO:0000259" key="2">
    <source>
        <dbReference type="Pfam" id="PF00266"/>
    </source>
</evidence>
<organism evidence="3 4">
    <name type="scientific">Trichoderma gamsii</name>
    <dbReference type="NCBI Taxonomy" id="398673"/>
    <lineage>
        <taxon>Eukaryota</taxon>
        <taxon>Fungi</taxon>
        <taxon>Dikarya</taxon>
        <taxon>Ascomycota</taxon>
        <taxon>Pezizomycotina</taxon>
        <taxon>Sordariomycetes</taxon>
        <taxon>Hypocreomycetidae</taxon>
        <taxon>Hypocreales</taxon>
        <taxon>Hypocreaceae</taxon>
        <taxon>Trichoderma</taxon>
    </lineage>
</organism>
<evidence type="ECO:0000313" key="3">
    <source>
        <dbReference type="EMBL" id="PNP43954.1"/>
    </source>
</evidence>
<dbReference type="SUPFAM" id="SSF53383">
    <property type="entry name" value="PLP-dependent transferases"/>
    <property type="match status" value="1"/>
</dbReference>
<gene>
    <name evidence="3" type="ORF">TGAMA5MH_04239</name>
</gene>
<keyword evidence="1" id="KW-0663">Pyridoxal phosphate</keyword>
<evidence type="ECO:0000256" key="1">
    <source>
        <dbReference type="ARBA" id="ARBA00022898"/>
    </source>
</evidence>
<sequence length="260" mass="29289">MTKACRELGVLSLVDGAQGIGMVKLNLSEVDPDFFVSNCHKWLFVPRGCAVFYVPVRNQHLLPSTLSTSHGYIPETGTRSTPPDIYGSKSFFINNFQWAGTKDYSPNYCVKDAVAYRKQVLGGEERILKYLWDLNKKGSKLVAEVLGTEVLENSKGTLTNCGMANIALPVWKGEKGLEAIETEIVVPAGDMSLVVAWLMRTLADEYKTIVPMFWMGNRLWFRTSAQIYLDVADYEHLAESLKKMCERVGRGEYKGWKPDW</sequence>